<gene>
    <name evidence="1" type="ORF">MJO28_016105</name>
</gene>
<comment type="caution">
    <text evidence="1">The sequence shown here is derived from an EMBL/GenBank/DDBJ whole genome shotgun (WGS) entry which is preliminary data.</text>
</comment>
<reference evidence="2" key="1">
    <citation type="journal article" date="2018" name="BMC Genomics">
        <title>Genomic insights into host adaptation between the wheat stripe rust pathogen (Puccinia striiformis f. sp. tritici) and the barley stripe rust pathogen (Puccinia striiformis f. sp. hordei).</title>
        <authorList>
            <person name="Xia C."/>
            <person name="Wang M."/>
            <person name="Yin C."/>
            <person name="Cornejo O.E."/>
            <person name="Hulbert S.H."/>
            <person name="Chen X."/>
        </authorList>
    </citation>
    <scope>NUCLEOTIDE SEQUENCE [LARGE SCALE GENOMIC DNA]</scope>
    <source>
        <strain evidence="2">93-210</strain>
    </source>
</reference>
<keyword evidence="2" id="KW-1185">Reference proteome</keyword>
<evidence type="ECO:0000313" key="1">
    <source>
        <dbReference type="EMBL" id="KAI7937206.1"/>
    </source>
</evidence>
<proteinExistence type="predicted"/>
<reference evidence="1 2" key="3">
    <citation type="journal article" date="2022" name="Microbiol. Spectr.">
        <title>Folding features and dynamics of 3D genome architecture in plant fungal pathogens.</title>
        <authorList>
            <person name="Xia C."/>
        </authorList>
    </citation>
    <scope>NUCLEOTIDE SEQUENCE [LARGE SCALE GENOMIC DNA]</scope>
    <source>
        <strain evidence="1 2">93-210</strain>
    </source>
</reference>
<accession>A0ACC0DSK1</accession>
<dbReference type="EMBL" id="CM045881">
    <property type="protein sequence ID" value="KAI7937206.1"/>
    <property type="molecule type" value="Genomic_DNA"/>
</dbReference>
<evidence type="ECO:0000313" key="2">
    <source>
        <dbReference type="Proteomes" id="UP001060170"/>
    </source>
</evidence>
<sequence>MSLEEFSIYRSQFQDLTAVSPTCVNAVSAIRVFTILGAHQLTPVEGKPLTSETCLTDNHFEELVAALKITSKNTSSLLSLTDGQTNANLYESLSAPRPLACRRGSLRWRHSEEFRDLVKLTTSTNADGGFIHEVNPDWAVKGGPYLGKPS</sequence>
<reference evidence="2" key="2">
    <citation type="journal article" date="2018" name="Mol. Plant Microbe Interact.">
        <title>Genome sequence resources for the wheat stripe rust pathogen (Puccinia striiformis f. sp. tritici) and the barley stripe rust pathogen (Puccinia striiformis f. sp. hordei).</title>
        <authorList>
            <person name="Xia C."/>
            <person name="Wang M."/>
            <person name="Yin C."/>
            <person name="Cornejo O.E."/>
            <person name="Hulbert S.H."/>
            <person name="Chen X."/>
        </authorList>
    </citation>
    <scope>NUCLEOTIDE SEQUENCE [LARGE SCALE GENOMIC DNA]</scope>
    <source>
        <strain evidence="2">93-210</strain>
    </source>
</reference>
<organism evidence="1 2">
    <name type="scientific">Puccinia striiformis f. sp. tritici</name>
    <dbReference type="NCBI Taxonomy" id="168172"/>
    <lineage>
        <taxon>Eukaryota</taxon>
        <taxon>Fungi</taxon>
        <taxon>Dikarya</taxon>
        <taxon>Basidiomycota</taxon>
        <taxon>Pucciniomycotina</taxon>
        <taxon>Pucciniomycetes</taxon>
        <taxon>Pucciniales</taxon>
        <taxon>Pucciniaceae</taxon>
        <taxon>Puccinia</taxon>
    </lineage>
</organism>
<dbReference type="Proteomes" id="UP001060170">
    <property type="component" value="Chromosome 17"/>
</dbReference>
<protein>
    <submittedName>
        <fullName evidence="1">Uncharacterized protein</fullName>
    </submittedName>
</protein>
<name>A0ACC0DSK1_9BASI</name>